<evidence type="ECO:0000313" key="1">
    <source>
        <dbReference type="EMBL" id="KAB8168473.1"/>
    </source>
</evidence>
<organism evidence="1 2">
    <name type="scientific">Marilutibacter maris</name>
    <dbReference type="NCBI Taxonomy" id="1605891"/>
    <lineage>
        <taxon>Bacteria</taxon>
        <taxon>Pseudomonadati</taxon>
        <taxon>Pseudomonadota</taxon>
        <taxon>Gammaproteobacteria</taxon>
        <taxon>Lysobacterales</taxon>
        <taxon>Lysobacteraceae</taxon>
        <taxon>Marilutibacter</taxon>
    </lineage>
</organism>
<evidence type="ECO:0000313" key="2">
    <source>
        <dbReference type="Proteomes" id="UP000320431"/>
    </source>
</evidence>
<reference evidence="1 2" key="1">
    <citation type="submission" date="2019-10" db="EMBL/GenBank/DDBJ databases">
        <title>Lysobacter alkalisoli sp. nov., isolated from saline-alkaline soil.</title>
        <authorList>
            <person name="Sun J.-Q."/>
        </authorList>
    </citation>
    <scope>NUCLEOTIDE SEQUENCE [LARGE SCALE GENOMIC DNA]</scope>
    <source>
        <strain evidence="1 2">KCTC 42381</strain>
    </source>
</reference>
<dbReference type="Proteomes" id="UP000320431">
    <property type="component" value="Unassembled WGS sequence"/>
</dbReference>
<proteinExistence type="predicted"/>
<accession>A0A508A601</accession>
<sequence>MPTKRAWAAGTAGLVAVAVLAVAVWRLASDGGEVAVPAVAVGAVTSGAPARTAPAPTVPLEVLLLPDGDVEAIPGSVRIGLAQVSVDDASAAALGAEGVAEAAGATRYQALATVTRWVPAAAQRLADGRVRVGPLRLPAADRYLLQARGDDGLRFYSADFGAGAVPATLAPMVGAGLRIQGVSGNAGVLLRRVEGSDPSPPWQRLQAWSAPELLEAFDETPLAVADGQVLAPFAPGPVDIVLEVDGIEAERRSLTLPAGRVTGLRFDAMSQAVAAAVSIELELEFVRRGSATPIQGLRVQWLGGREPQERITDASGRVRFTGVDRQRAQPFNLIASTPAGGLPEWPELRPLRIAEEALAGTGARGERVRHRVELAPLQWLIARLPPQLHQRRPDRNSPYPIHVLQRQHGGGWTDTSADHFIPTPDGLAVSIAEAGTYRLASALSPWQVLESSPAGFGEQERQTVDVAGIRGADVTMSVRRDGRTLAGAPVQVVGPLGGLPPARLTADAGGRVRLPSTTVPWVEVEVPGSDQIRVLLDGPRALADFGTGRSQ</sequence>
<name>A0A508A601_9GAMM</name>
<dbReference type="EMBL" id="VICD02000285">
    <property type="protein sequence ID" value="KAB8168473.1"/>
    <property type="molecule type" value="Genomic_DNA"/>
</dbReference>
<protein>
    <submittedName>
        <fullName evidence="1">Uncharacterized protein</fullName>
    </submittedName>
</protein>
<comment type="caution">
    <text evidence="1">The sequence shown here is derived from an EMBL/GenBank/DDBJ whole genome shotgun (WGS) entry which is preliminary data.</text>
</comment>
<dbReference type="RefSeq" id="WP_141483122.1">
    <property type="nucleotide sequence ID" value="NZ_VICD02000285.1"/>
</dbReference>
<gene>
    <name evidence="1" type="ORF">FKV24_016305</name>
</gene>
<dbReference type="AlphaFoldDB" id="A0A508A601"/>